<feature type="compositionally biased region" description="Low complexity" evidence="1">
    <location>
        <begin position="146"/>
        <end position="172"/>
    </location>
</feature>
<name>A0A9P6KAA7_9FUNG</name>
<accession>A0A9P6KAA7</accession>
<feature type="compositionally biased region" description="Low complexity" evidence="1">
    <location>
        <begin position="128"/>
        <end position="138"/>
    </location>
</feature>
<feature type="region of interest" description="Disordered" evidence="1">
    <location>
        <begin position="1"/>
        <end position="261"/>
    </location>
</feature>
<feature type="compositionally biased region" description="Polar residues" evidence="1">
    <location>
        <begin position="186"/>
        <end position="196"/>
    </location>
</feature>
<dbReference type="EMBL" id="JAABOA010004733">
    <property type="protein sequence ID" value="KAF9577511.1"/>
    <property type="molecule type" value="Genomic_DNA"/>
</dbReference>
<feature type="compositionally biased region" description="Low complexity" evidence="1">
    <location>
        <begin position="7"/>
        <end position="25"/>
    </location>
</feature>
<evidence type="ECO:0000256" key="1">
    <source>
        <dbReference type="SAM" id="MobiDB-lite"/>
    </source>
</evidence>
<proteinExistence type="predicted"/>
<protein>
    <submittedName>
        <fullName evidence="2">Uncharacterized protein</fullName>
    </submittedName>
</protein>
<feature type="compositionally biased region" description="Polar residues" evidence="1">
    <location>
        <begin position="216"/>
        <end position="235"/>
    </location>
</feature>
<gene>
    <name evidence="2" type="ORF">BGW38_007231</name>
</gene>
<feature type="compositionally biased region" description="Low complexity" evidence="1">
    <location>
        <begin position="242"/>
        <end position="261"/>
    </location>
</feature>
<sequence>MAAVGIPLSSLTTPSVASSAPASTSHQKHNNTNNNSSSCLASRQRKNKKRLPSGGSRPLPPELKLHQLPTPQQSQTLSNSNSTLSISSQPHQDQQDDFLAPSQERLHPHAQETFATSPHGYYRSGRYPSLSQSGTLSPSPSPPPSSTLAPSSSSAAAAAAAAASQVQAPAATYISLQQPPQHPHSLVTTLPPQQHLPQYPSYRPYTPTTPTPTTPNGLQPITITPVTPTFSSTATFGAGYASSPRLDQPSLPQQQQHSSTG</sequence>
<dbReference type="AlphaFoldDB" id="A0A9P6KAA7"/>
<keyword evidence="3" id="KW-1185">Reference proteome</keyword>
<reference evidence="2" key="1">
    <citation type="journal article" date="2020" name="Fungal Divers.">
        <title>Resolving the Mortierellaceae phylogeny through synthesis of multi-gene phylogenetics and phylogenomics.</title>
        <authorList>
            <person name="Vandepol N."/>
            <person name="Liber J."/>
            <person name="Desiro A."/>
            <person name="Na H."/>
            <person name="Kennedy M."/>
            <person name="Barry K."/>
            <person name="Grigoriev I.V."/>
            <person name="Miller A.N."/>
            <person name="O'Donnell K."/>
            <person name="Stajich J.E."/>
            <person name="Bonito G."/>
        </authorList>
    </citation>
    <scope>NUCLEOTIDE SEQUENCE</scope>
    <source>
        <strain evidence="2">KOD1015</strain>
    </source>
</reference>
<feature type="non-terminal residue" evidence="2">
    <location>
        <position position="261"/>
    </location>
</feature>
<dbReference type="Proteomes" id="UP000780801">
    <property type="component" value="Unassembled WGS sequence"/>
</dbReference>
<comment type="caution">
    <text evidence="2">The sequence shown here is derived from an EMBL/GenBank/DDBJ whole genome shotgun (WGS) entry which is preliminary data.</text>
</comment>
<evidence type="ECO:0000313" key="3">
    <source>
        <dbReference type="Proteomes" id="UP000780801"/>
    </source>
</evidence>
<feature type="compositionally biased region" description="Low complexity" evidence="1">
    <location>
        <begin position="72"/>
        <end position="89"/>
    </location>
</feature>
<evidence type="ECO:0000313" key="2">
    <source>
        <dbReference type="EMBL" id="KAF9577511.1"/>
    </source>
</evidence>
<feature type="compositionally biased region" description="Polar residues" evidence="1">
    <location>
        <begin position="30"/>
        <end position="41"/>
    </location>
</feature>
<organism evidence="2 3">
    <name type="scientific">Lunasporangiospora selenospora</name>
    <dbReference type="NCBI Taxonomy" id="979761"/>
    <lineage>
        <taxon>Eukaryota</taxon>
        <taxon>Fungi</taxon>
        <taxon>Fungi incertae sedis</taxon>
        <taxon>Mucoromycota</taxon>
        <taxon>Mortierellomycotina</taxon>
        <taxon>Mortierellomycetes</taxon>
        <taxon>Mortierellales</taxon>
        <taxon>Mortierellaceae</taxon>
        <taxon>Lunasporangiospora</taxon>
    </lineage>
</organism>